<evidence type="ECO:0000313" key="2">
    <source>
        <dbReference type="EMBL" id="GCE01958.1"/>
    </source>
</evidence>
<dbReference type="Gene3D" id="3.10.450.50">
    <property type="match status" value="1"/>
</dbReference>
<keyword evidence="2" id="KW-0413">Isomerase</keyword>
<dbReference type="OrthoDB" id="9808719at2"/>
<sequence length="128" mass="13714">MNPAPRAAETGLAALVARYLAAWNEPDPHTPSPPVEEIWTEDGSYDDPVSAAAGYPAIRARIAEVREQFPGMAFTVVGEIEAHHDVARVFWELGLPGAAPVLTGIDVLVLGGDGRIRAVHGFFDRMPS</sequence>
<evidence type="ECO:0000313" key="3">
    <source>
        <dbReference type="Proteomes" id="UP000286931"/>
    </source>
</evidence>
<proteinExistence type="predicted"/>
<name>A0A401Z550_9ACTN</name>
<dbReference type="EMBL" id="BIFH01000055">
    <property type="protein sequence ID" value="GCE01958.1"/>
    <property type="molecule type" value="Genomic_DNA"/>
</dbReference>
<evidence type="ECO:0000259" key="1">
    <source>
        <dbReference type="Pfam" id="PF12680"/>
    </source>
</evidence>
<dbReference type="SUPFAM" id="SSF54427">
    <property type="entry name" value="NTF2-like"/>
    <property type="match status" value="1"/>
</dbReference>
<organism evidence="2 3">
    <name type="scientific">Embleya hyalina</name>
    <dbReference type="NCBI Taxonomy" id="516124"/>
    <lineage>
        <taxon>Bacteria</taxon>
        <taxon>Bacillati</taxon>
        <taxon>Actinomycetota</taxon>
        <taxon>Actinomycetes</taxon>
        <taxon>Kitasatosporales</taxon>
        <taxon>Streptomycetaceae</taxon>
        <taxon>Embleya</taxon>
    </lineage>
</organism>
<comment type="caution">
    <text evidence="2">The sequence shown here is derived from an EMBL/GenBank/DDBJ whole genome shotgun (WGS) entry which is preliminary data.</text>
</comment>
<accession>A0A401Z550</accession>
<dbReference type="Proteomes" id="UP000286931">
    <property type="component" value="Unassembled WGS sequence"/>
</dbReference>
<keyword evidence="3" id="KW-1185">Reference proteome</keyword>
<gene>
    <name evidence="2" type="ORF">EHYA_09733</name>
</gene>
<dbReference type="Pfam" id="PF12680">
    <property type="entry name" value="SnoaL_2"/>
    <property type="match status" value="1"/>
</dbReference>
<reference evidence="2 3" key="1">
    <citation type="submission" date="2018-12" db="EMBL/GenBank/DDBJ databases">
        <title>Draft genome sequence of Embleya hyalina NBRC 13850T.</title>
        <authorList>
            <person name="Komaki H."/>
            <person name="Hosoyama A."/>
            <person name="Kimura A."/>
            <person name="Ichikawa N."/>
            <person name="Tamura T."/>
        </authorList>
    </citation>
    <scope>NUCLEOTIDE SEQUENCE [LARGE SCALE GENOMIC DNA]</scope>
    <source>
        <strain evidence="2 3">NBRC 13850</strain>
    </source>
</reference>
<protein>
    <submittedName>
        <fullName evidence="2">Isomerase</fullName>
    </submittedName>
</protein>
<dbReference type="AlphaFoldDB" id="A0A401Z550"/>
<dbReference type="InterPro" id="IPR032710">
    <property type="entry name" value="NTF2-like_dom_sf"/>
</dbReference>
<dbReference type="InterPro" id="IPR037401">
    <property type="entry name" value="SnoaL-like"/>
</dbReference>
<feature type="domain" description="SnoaL-like" evidence="1">
    <location>
        <begin position="16"/>
        <end position="118"/>
    </location>
</feature>
<dbReference type="RefSeq" id="WP_126643527.1">
    <property type="nucleotide sequence ID" value="NZ_BIFH01000055.1"/>
</dbReference>
<dbReference type="GO" id="GO:0016853">
    <property type="term" value="F:isomerase activity"/>
    <property type="evidence" value="ECO:0007669"/>
    <property type="project" value="UniProtKB-KW"/>
</dbReference>